<dbReference type="EMBL" id="PKPP01023564">
    <property type="protein sequence ID" value="PWA34163.1"/>
    <property type="molecule type" value="Genomic_DNA"/>
</dbReference>
<proteinExistence type="predicted"/>
<keyword evidence="2" id="KW-1185">Reference proteome</keyword>
<sequence>MVILLLVDLENTSLNFEAKAELFFFGVELRELRCKQLQNRLHILTKANQLLSGRWDNSTVCKHNVDHEVYFLGEALFVEIGQSIVIDDSFDTFTVTAFDANHCPGAVMFLFEGTFGNILHTGDCRLTPECLQKLPEKYIGTTSRKPKCQLDYVFLDCTFGAYSSKMPSKHDAVRQVILDPFSLPCVVSWNNSCAF</sequence>
<dbReference type="AlphaFoldDB" id="A0A2U1KBY8"/>
<protein>
    <submittedName>
        <fullName evidence="1">DNA repair metallo-beta-lactamase family protein</fullName>
    </submittedName>
</protein>
<dbReference type="GO" id="GO:0035312">
    <property type="term" value="F:5'-3' DNA exonuclease activity"/>
    <property type="evidence" value="ECO:0007669"/>
    <property type="project" value="TreeGrafter"/>
</dbReference>
<reference evidence="1 2" key="1">
    <citation type="journal article" date="2018" name="Mol. Plant">
        <title>The genome of Artemisia annua provides insight into the evolution of Asteraceae family and artemisinin biosynthesis.</title>
        <authorList>
            <person name="Shen Q."/>
            <person name="Zhang L."/>
            <person name="Liao Z."/>
            <person name="Wang S."/>
            <person name="Yan T."/>
            <person name="Shi P."/>
            <person name="Liu M."/>
            <person name="Fu X."/>
            <person name="Pan Q."/>
            <person name="Wang Y."/>
            <person name="Lv Z."/>
            <person name="Lu X."/>
            <person name="Zhang F."/>
            <person name="Jiang W."/>
            <person name="Ma Y."/>
            <person name="Chen M."/>
            <person name="Hao X."/>
            <person name="Li L."/>
            <person name="Tang Y."/>
            <person name="Lv G."/>
            <person name="Zhou Y."/>
            <person name="Sun X."/>
            <person name="Brodelius P.E."/>
            <person name="Rose J.K.C."/>
            <person name="Tang K."/>
        </authorList>
    </citation>
    <scope>NUCLEOTIDE SEQUENCE [LARGE SCALE GENOMIC DNA]</scope>
    <source>
        <strain evidence="2">cv. Huhao1</strain>
        <tissue evidence="1">Leaf</tissue>
    </source>
</reference>
<dbReference type="OrthoDB" id="262529at2759"/>
<dbReference type="PANTHER" id="PTHR23240">
    <property type="entry name" value="DNA CROSS-LINK REPAIR PROTEIN PSO2/SNM1-RELATED"/>
    <property type="match status" value="1"/>
</dbReference>
<dbReference type="Proteomes" id="UP000245207">
    <property type="component" value="Unassembled WGS sequence"/>
</dbReference>
<evidence type="ECO:0000313" key="2">
    <source>
        <dbReference type="Proteomes" id="UP000245207"/>
    </source>
</evidence>
<dbReference type="SUPFAM" id="SSF56281">
    <property type="entry name" value="Metallo-hydrolase/oxidoreductase"/>
    <property type="match status" value="1"/>
</dbReference>
<dbReference type="InterPro" id="IPR036866">
    <property type="entry name" value="RibonucZ/Hydroxyglut_hydro"/>
</dbReference>
<name>A0A2U1KBY8_ARTAN</name>
<gene>
    <name evidence="1" type="ORF">CTI12_AA621780</name>
</gene>
<dbReference type="STRING" id="35608.A0A2U1KBY8"/>
<dbReference type="Gene3D" id="3.60.15.10">
    <property type="entry name" value="Ribonuclease Z/Hydroxyacylglutathione hydrolase-like"/>
    <property type="match status" value="1"/>
</dbReference>
<comment type="caution">
    <text evidence="1">The sequence shown here is derived from an EMBL/GenBank/DDBJ whole genome shotgun (WGS) entry which is preliminary data.</text>
</comment>
<dbReference type="GO" id="GO:0036297">
    <property type="term" value="P:interstrand cross-link repair"/>
    <property type="evidence" value="ECO:0007669"/>
    <property type="project" value="TreeGrafter"/>
</dbReference>
<organism evidence="1 2">
    <name type="scientific">Artemisia annua</name>
    <name type="common">Sweet wormwood</name>
    <dbReference type="NCBI Taxonomy" id="35608"/>
    <lineage>
        <taxon>Eukaryota</taxon>
        <taxon>Viridiplantae</taxon>
        <taxon>Streptophyta</taxon>
        <taxon>Embryophyta</taxon>
        <taxon>Tracheophyta</taxon>
        <taxon>Spermatophyta</taxon>
        <taxon>Magnoliopsida</taxon>
        <taxon>eudicotyledons</taxon>
        <taxon>Gunneridae</taxon>
        <taxon>Pentapetalae</taxon>
        <taxon>asterids</taxon>
        <taxon>campanulids</taxon>
        <taxon>Asterales</taxon>
        <taxon>Asteraceae</taxon>
        <taxon>Asteroideae</taxon>
        <taxon>Anthemideae</taxon>
        <taxon>Artemisiinae</taxon>
        <taxon>Artemisia</taxon>
    </lineage>
</organism>
<evidence type="ECO:0000313" key="1">
    <source>
        <dbReference type="EMBL" id="PWA34163.1"/>
    </source>
</evidence>
<dbReference type="GO" id="GO:0006303">
    <property type="term" value="P:double-strand break repair via nonhomologous end joining"/>
    <property type="evidence" value="ECO:0007669"/>
    <property type="project" value="TreeGrafter"/>
</dbReference>
<dbReference type="PANTHER" id="PTHR23240:SF31">
    <property type="entry name" value="DNA REPAIR METALLO-BETA-LACTAMASE FAMILY PROTEIN"/>
    <property type="match status" value="1"/>
</dbReference>
<accession>A0A2U1KBY8</accession>
<dbReference type="GO" id="GO:0003684">
    <property type="term" value="F:damaged DNA binding"/>
    <property type="evidence" value="ECO:0007669"/>
    <property type="project" value="TreeGrafter"/>
</dbReference>